<accession>J3MJY6</accession>
<evidence type="ECO:0000313" key="1">
    <source>
        <dbReference type="EnsemblPlants" id="OB07G17180.1"/>
    </source>
</evidence>
<dbReference type="InterPro" id="IPR035979">
    <property type="entry name" value="RBD_domain_sf"/>
</dbReference>
<dbReference type="GeneID" id="107304647"/>
<dbReference type="OMA" id="YLNNVCY"/>
<gene>
    <name evidence="1" type="primary">LOC107304647</name>
</gene>
<dbReference type="eggNOG" id="ENOG502SQA1">
    <property type="taxonomic scope" value="Eukaryota"/>
</dbReference>
<dbReference type="SUPFAM" id="SSF54928">
    <property type="entry name" value="RNA-binding domain, RBD"/>
    <property type="match status" value="1"/>
</dbReference>
<dbReference type="STRING" id="4533.J3MJY6"/>
<dbReference type="Proteomes" id="UP000006038">
    <property type="component" value="Chromosome 7"/>
</dbReference>
<name>J3MJY6_ORYBR</name>
<dbReference type="Gramene" id="OB07G17180.1">
    <property type="protein sequence ID" value="OB07G17180.1"/>
    <property type="gene ID" value="OB07G17180"/>
</dbReference>
<dbReference type="KEGG" id="obr:107304647"/>
<evidence type="ECO:0008006" key="3">
    <source>
        <dbReference type="Google" id="ProtNLM"/>
    </source>
</evidence>
<proteinExistence type="predicted"/>
<dbReference type="AlphaFoldDB" id="J3MJY6"/>
<dbReference type="HOGENOM" id="CLU_049092_0_0_1"/>
<organism evidence="1">
    <name type="scientific">Oryza brachyantha</name>
    <name type="common">malo sina</name>
    <dbReference type="NCBI Taxonomy" id="4533"/>
    <lineage>
        <taxon>Eukaryota</taxon>
        <taxon>Viridiplantae</taxon>
        <taxon>Streptophyta</taxon>
        <taxon>Embryophyta</taxon>
        <taxon>Tracheophyta</taxon>
        <taxon>Spermatophyta</taxon>
        <taxon>Magnoliopsida</taxon>
        <taxon>Liliopsida</taxon>
        <taxon>Poales</taxon>
        <taxon>Poaceae</taxon>
        <taxon>BOP clade</taxon>
        <taxon>Oryzoideae</taxon>
        <taxon>Oryzeae</taxon>
        <taxon>Oryzinae</taxon>
        <taxon>Oryza</taxon>
    </lineage>
</organism>
<dbReference type="EnsemblPlants" id="OB07G17180.1">
    <property type="protein sequence ID" value="OB07G17180.1"/>
    <property type="gene ID" value="OB07G17180"/>
</dbReference>
<dbReference type="PANTHER" id="PTHR33527">
    <property type="entry name" value="OS07G0274300 PROTEIN"/>
    <property type="match status" value="1"/>
</dbReference>
<keyword evidence="2" id="KW-1185">Reference proteome</keyword>
<sequence>MASDLVILRDIFYRLVLFLQLDASISMEIIAFWLWLEANNSDSNFLERIDSFDDDRFQAIAFVAKSFVETLNLDLRDLGDTRSPFQQEVSEGIVFYLNNVCYKAFEDFQENGDIEELPHQICQVNEGNLNDQVSLSTEDLLSKIKSLYANSKENHGEGPSYRSIKCLRNCILNDTKVAIDEYTSCSHLEKFLDNLSLREKHNDPAMHQCSDVPQDERTLFVTFSNGYPLSKDELYDFFMRHYGDIEDITIEEPPEPRPPLFAQVTFYSQLTLLRVLDGNKRVKFMTRGKHLWARQFVPKKKKSKNDEPNLID</sequence>
<evidence type="ECO:0000313" key="2">
    <source>
        <dbReference type="Proteomes" id="UP000006038"/>
    </source>
</evidence>
<reference evidence="1" key="1">
    <citation type="journal article" date="2013" name="Nat. Commun.">
        <title>Whole-genome sequencing of Oryza brachyantha reveals mechanisms underlying Oryza genome evolution.</title>
        <authorList>
            <person name="Chen J."/>
            <person name="Huang Q."/>
            <person name="Gao D."/>
            <person name="Wang J."/>
            <person name="Lang Y."/>
            <person name="Liu T."/>
            <person name="Li B."/>
            <person name="Bai Z."/>
            <person name="Luis Goicoechea J."/>
            <person name="Liang C."/>
            <person name="Chen C."/>
            <person name="Zhang W."/>
            <person name="Sun S."/>
            <person name="Liao Y."/>
            <person name="Zhang X."/>
            <person name="Yang L."/>
            <person name="Song C."/>
            <person name="Wang M."/>
            <person name="Shi J."/>
            <person name="Liu G."/>
            <person name="Liu J."/>
            <person name="Zhou H."/>
            <person name="Zhou W."/>
            <person name="Yu Q."/>
            <person name="An N."/>
            <person name="Chen Y."/>
            <person name="Cai Q."/>
            <person name="Wang B."/>
            <person name="Liu B."/>
            <person name="Min J."/>
            <person name="Huang Y."/>
            <person name="Wu H."/>
            <person name="Li Z."/>
            <person name="Zhang Y."/>
            <person name="Yin Y."/>
            <person name="Song W."/>
            <person name="Jiang J."/>
            <person name="Jackson S.A."/>
            <person name="Wing R.A."/>
            <person name="Wang J."/>
            <person name="Chen M."/>
        </authorList>
    </citation>
    <scope>NUCLEOTIDE SEQUENCE [LARGE SCALE GENOMIC DNA]</scope>
    <source>
        <strain evidence="1">cv. IRGC 101232</strain>
    </source>
</reference>
<dbReference type="PANTHER" id="PTHR33527:SF14">
    <property type="entry name" value="OS07G0274300 PROTEIN"/>
    <property type="match status" value="1"/>
</dbReference>
<reference evidence="1" key="2">
    <citation type="submission" date="2013-04" db="UniProtKB">
        <authorList>
            <consortium name="EnsemblPlants"/>
        </authorList>
    </citation>
    <scope>IDENTIFICATION</scope>
</reference>
<protein>
    <recommendedName>
        <fullName evidence="3">RRM domain-containing protein</fullName>
    </recommendedName>
</protein>
<dbReference type="GO" id="GO:0003676">
    <property type="term" value="F:nucleic acid binding"/>
    <property type="evidence" value="ECO:0007669"/>
    <property type="project" value="InterPro"/>
</dbReference>
<dbReference type="RefSeq" id="XP_015695079.1">
    <property type="nucleotide sequence ID" value="XM_015839593.1"/>
</dbReference>
<dbReference type="OrthoDB" id="1882251at2759"/>